<accession>A0A1K1M5B4</accession>
<evidence type="ECO:0000313" key="2">
    <source>
        <dbReference type="Proteomes" id="UP000183788"/>
    </source>
</evidence>
<organism evidence="1 2">
    <name type="scientific">Chitinophaga sancti</name>
    <dbReference type="NCBI Taxonomy" id="1004"/>
    <lineage>
        <taxon>Bacteria</taxon>
        <taxon>Pseudomonadati</taxon>
        <taxon>Bacteroidota</taxon>
        <taxon>Chitinophagia</taxon>
        <taxon>Chitinophagales</taxon>
        <taxon>Chitinophagaceae</taxon>
        <taxon>Chitinophaga</taxon>
    </lineage>
</organism>
<dbReference type="STRING" id="1004.SAMN05661012_00458"/>
<dbReference type="Proteomes" id="UP000183788">
    <property type="component" value="Unassembled WGS sequence"/>
</dbReference>
<reference evidence="1 2" key="1">
    <citation type="submission" date="2016-11" db="EMBL/GenBank/DDBJ databases">
        <authorList>
            <person name="Jaros S."/>
            <person name="Januszkiewicz K."/>
            <person name="Wedrychowicz H."/>
        </authorList>
    </citation>
    <scope>NUCLEOTIDE SEQUENCE [LARGE SCALE GENOMIC DNA]</scope>
    <source>
        <strain evidence="1 2">DSM 784</strain>
    </source>
</reference>
<proteinExistence type="predicted"/>
<sequence length="96" mass="11238">MGAEAMLNLDKYVRTRLRICIWKEWRHPRRRVVNLLKLGVGKMNAIKWGTSSKGLCRIAHSRPLRIILNNAYLMKLGYTGFLLTHKRKVKTQTSLF</sequence>
<dbReference type="EMBL" id="FPIZ01000001">
    <property type="protein sequence ID" value="SFW18273.1"/>
    <property type="molecule type" value="Genomic_DNA"/>
</dbReference>
<gene>
    <name evidence="1" type="ORF">SAMN05661012_00458</name>
</gene>
<protein>
    <recommendedName>
        <fullName evidence="3">Group II intron, maturase-specific domain</fullName>
    </recommendedName>
</protein>
<dbReference type="AlphaFoldDB" id="A0A1K1M5B4"/>
<evidence type="ECO:0008006" key="3">
    <source>
        <dbReference type="Google" id="ProtNLM"/>
    </source>
</evidence>
<name>A0A1K1M5B4_9BACT</name>
<evidence type="ECO:0000313" key="1">
    <source>
        <dbReference type="EMBL" id="SFW18273.1"/>
    </source>
</evidence>